<protein>
    <submittedName>
        <fullName evidence="2">CoA transferase</fullName>
    </submittedName>
</protein>
<dbReference type="AlphaFoldDB" id="A0A512BXN2"/>
<name>A0A512BXN2_9HYPH</name>
<gene>
    <name evidence="2" type="ORF">MAE02_44110</name>
</gene>
<dbReference type="PANTHER" id="PTHR48207:SF3">
    <property type="entry name" value="SUCCINATE--HYDROXYMETHYLGLUTARATE COA-TRANSFERASE"/>
    <property type="match status" value="1"/>
</dbReference>
<dbReference type="Pfam" id="PF02515">
    <property type="entry name" value="CoA_transf_3"/>
    <property type="match status" value="1"/>
</dbReference>
<dbReference type="InterPro" id="IPR003673">
    <property type="entry name" value="CoA-Trfase_fam_III"/>
</dbReference>
<accession>A0A512BXN2</accession>
<keyword evidence="1 2" id="KW-0808">Transferase</keyword>
<dbReference type="Gene3D" id="3.30.1540.10">
    <property type="entry name" value="formyl-coa transferase, domain 3"/>
    <property type="match status" value="1"/>
</dbReference>
<dbReference type="RefSeq" id="WP_147022076.1">
    <property type="nucleotide sequence ID" value="NZ_BJYU01000072.1"/>
</dbReference>
<dbReference type="SUPFAM" id="SSF89796">
    <property type="entry name" value="CoA-transferase family III (CaiB/BaiF)"/>
    <property type="match status" value="1"/>
</dbReference>
<dbReference type="Gene3D" id="3.40.50.10540">
    <property type="entry name" value="Crotonobetainyl-coa:carnitine coa-transferase, domain 1"/>
    <property type="match status" value="1"/>
</dbReference>
<evidence type="ECO:0000256" key="1">
    <source>
        <dbReference type="ARBA" id="ARBA00022679"/>
    </source>
</evidence>
<dbReference type="EMBL" id="BJYU01000072">
    <property type="protein sequence ID" value="GEO16715.1"/>
    <property type="molecule type" value="Genomic_DNA"/>
</dbReference>
<proteinExistence type="predicted"/>
<evidence type="ECO:0000313" key="3">
    <source>
        <dbReference type="Proteomes" id="UP000321085"/>
    </source>
</evidence>
<evidence type="ECO:0000313" key="2">
    <source>
        <dbReference type="EMBL" id="GEO16715.1"/>
    </source>
</evidence>
<reference evidence="2 3" key="1">
    <citation type="submission" date="2019-07" db="EMBL/GenBank/DDBJ databases">
        <title>Whole genome shotgun sequence of Microvirga aerophila NBRC 106136.</title>
        <authorList>
            <person name="Hosoyama A."/>
            <person name="Uohara A."/>
            <person name="Ohji S."/>
            <person name="Ichikawa N."/>
        </authorList>
    </citation>
    <scope>NUCLEOTIDE SEQUENCE [LARGE SCALE GENOMIC DNA]</scope>
    <source>
        <strain evidence="2 3">NBRC 106136</strain>
    </source>
</reference>
<sequence>MANALKGIKVLELASFIAGPYCAMMLADQGADVIKVERPGVGDENRTEPPFINGESAPFMLWNRNKRSVTLDLKTDEGKEQLLKLVDDADVLIENYRTGAMERLGLGYDELSKRNKKLIYASISGYGRTGEFAEKGGFDLVIQGFTGLMALTGEEKAGPHRLPIPVCDIAAGLYLTVGVLTALQARTHTGRGQKIETSLFEAGLSLQLYEAATVFATNAAPAKLGQKHRGVAPYQIFRTGTDHITIGVAQQNFWLKLCGIIDRRELLEDPRFTTNALRVANIDELVPLIEDALAAKPGEEWLELLESAGIPCGIIQTTDRALAHEHTAVRQMVVQVEHPVAGNTRTLGIPIKLSDTPGAIRRPAPVLGEHNSEVFGETASAELMAASGS</sequence>
<dbReference type="InterPro" id="IPR023606">
    <property type="entry name" value="CoA-Trfase_III_dom_1_sf"/>
</dbReference>
<dbReference type="InterPro" id="IPR044855">
    <property type="entry name" value="CoA-Trfase_III_dom3_sf"/>
</dbReference>
<dbReference type="PANTHER" id="PTHR48207">
    <property type="entry name" value="SUCCINATE--HYDROXYMETHYLGLUTARATE COA-TRANSFERASE"/>
    <property type="match status" value="1"/>
</dbReference>
<dbReference type="InterPro" id="IPR050483">
    <property type="entry name" value="CoA-transferase_III_domain"/>
</dbReference>
<keyword evidence="3" id="KW-1185">Reference proteome</keyword>
<dbReference type="Proteomes" id="UP000321085">
    <property type="component" value="Unassembled WGS sequence"/>
</dbReference>
<organism evidence="2 3">
    <name type="scientific">Microvirga aerophila</name>
    <dbReference type="NCBI Taxonomy" id="670291"/>
    <lineage>
        <taxon>Bacteria</taxon>
        <taxon>Pseudomonadati</taxon>
        <taxon>Pseudomonadota</taxon>
        <taxon>Alphaproteobacteria</taxon>
        <taxon>Hyphomicrobiales</taxon>
        <taxon>Methylobacteriaceae</taxon>
        <taxon>Microvirga</taxon>
    </lineage>
</organism>
<comment type="caution">
    <text evidence="2">The sequence shown here is derived from an EMBL/GenBank/DDBJ whole genome shotgun (WGS) entry which is preliminary data.</text>
</comment>
<dbReference type="GO" id="GO:0008410">
    <property type="term" value="F:CoA-transferase activity"/>
    <property type="evidence" value="ECO:0007669"/>
    <property type="project" value="TreeGrafter"/>
</dbReference>